<sequence>MFKLLLVAGLIVLVIALYRSTRRGRSGGGDAGGGDSGVGYAGTDTYYVSSGGDSDSDSLNRFSGDGGDFGGGGASGDWSDSSDSGGSDSGSDSGGGDSGGSSD</sequence>
<accession>A0A5D9C9P0</accession>
<keyword evidence="3" id="KW-1185">Reference proteome</keyword>
<comment type="caution">
    <text evidence="2">The sequence shown here is derived from an EMBL/GenBank/DDBJ whole genome shotgun (WGS) entry which is preliminary data.</text>
</comment>
<evidence type="ECO:0000256" key="1">
    <source>
        <dbReference type="SAM" id="MobiDB-lite"/>
    </source>
</evidence>
<evidence type="ECO:0000313" key="2">
    <source>
        <dbReference type="EMBL" id="TZG28043.1"/>
    </source>
</evidence>
<evidence type="ECO:0000313" key="3">
    <source>
        <dbReference type="Proteomes" id="UP000322077"/>
    </source>
</evidence>
<protein>
    <submittedName>
        <fullName evidence="2">Uncharacterized protein</fullName>
    </submittedName>
</protein>
<feature type="compositionally biased region" description="Low complexity" evidence="1">
    <location>
        <begin position="76"/>
        <end position="91"/>
    </location>
</feature>
<name>A0A5D9C9P0_9SPHN</name>
<gene>
    <name evidence="2" type="ORF">FYJ91_10980</name>
</gene>
<organism evidence="2 3">
    <name type="scientific">Sphingomonas montanisoli</name>
    <dbReference type="NCBI Taxonomy" id="2606412"/>
    <lineage>
        <taxon>Bacteria</taxon>
        <taxon>Pseudomonadati</taxon>
        <taxon>Pseudomonadota</taxon>
        <taxon>Alphaproteobacteria</taxon>
        <taxon>Sphingomonadales</taxon>
        <taxon>Sphingomonadaceae</taxon>
        <taxon>Sphingomonas</taxon>
    </lineage>
</organism>
<dbReference type="RefSeq" id="WP_149522253.1">
    <property type="nucleotide sequence ID" value="NZ_VTOU01000002.1"/>
</dbReference>
<reference evidence="2 3" key="1">
    <citation type="submission" date="2019-08" db="EMBL/GenBank/DDBJ databases">
        <authorList>
            <person name="Wang G."/>
            <person name="Xu Z."/>
        </authorList>
    </citation>
    <scope>NUCLEOTIDE SEQUENCE [LARGE SCALE GENOMIC DNA]</scope>
    <source>
        <strain evidence="2 3">ZX</strain>
    </source>
</reference>
<feature type="region of interest" description="Disordered" evidence="1">
    <location>
        <begin position="51"/>
        <end position="103"/>
    </location>
</feature>
<dbReference type="Proteomes" id="UP000322077">
    <property type="component" value="Unassembled WGS sequence"/>
</dbReference>
<dbReference type="AlphaFoldDB" id="A0A5D9C9P0"/>
<proteinExistence type="predicted"/>
<dbReference type="EMBL" id="VTOU01000002">
    <property type="protein sequence ID" value="TZG28043.1"/>
    <property type="molecule type" value="Genomic_DNA"/>
</dbReference>
<feature type="compositionally biased region" description="Gly residues" evidence="1">
    <location>
        <begin position="64"/>
        <end position="75"/>
    </location>
</feature>
<feature type="compositionally biased region" description="Gly residues" evidence="1">
    <location>
        <begin position="92"/>
        <end position="103"/>
    </location>
</feature>